<dbReference type="EC" id="2.7.7.48" evidence="2"/>
<dbReference type="InterPro" id="IPR057596">
    <property type="entry name" value="RDRP_core"/>
</dbReference>
<dbReference type="Pfam" id="PF05183">
    <property type="entry name" value="RdRP"/>
    <property type="match status" value="1"/>
</dbReference>
<dbReference type="OrthoDB" id="6513042at2759"/>
<comment type="catalytic activity">
    <reaction evidence="8">
        <text>RNA(n) + a ribonucleoside 5'-triphosphate = RNA(n+1) + diphosphate</text>
        <dbReference type="Rhea" id="RHEA:21248"/>
        <dbReference type="Rhea" id="RHEA-COMP:14527"/>
        <dbReference type="Rhea" id="RHEA-COMP:17342"/>
        <dbReference type="ChEBI" id="CHEBI:33019"/>
        <dbReference type="ChEBI" id="CHEBI:61557"/>
        <dbReference type="ChEBI" id="CHEBI:140395"/>
        <dbReference type="EC" id="2.7.7.48"/>
    </reaction>
</comment>
<dbReference type="InterPro" id="IPR007855">
    <property type="entry name" value="RDRP"/>
</dbReference>
<comment type="caution">
    <text evidence="13">The sequence shown here is derived from an EMBL/GenBank/DDBJ whole genome shotgun (WGS) entry which is preliminary data.</text>
</comment>
<feature type="compositionally biased region" description="Basic and acidic residues" evidence="9">
    <location>
        <begin position="115"/>
        <end position="132"/>
    </location>
</feature>
<dbReference type="InterPro" id="IPR058752">
    <property type="entry name" value="RDRP_C_head"/>
</dbReference>
<keyword evidence="4" id="KW-0808">Transferase</keyword>
<name>A0A813YGQ0_ADIRI</name>
<keyword evidence="6" id="KW-0694">RNA-binding</keyword>
<dbReference type="GO" id="GO:0030422">
    <property type="term" value="P:siRNA processing"/>
    <property type="evidence" value="ECO:0007669"/>
    <property type="project" value="TreeGrafter"/>
</dbReference>
<feature type="compositionally biased region" description="Acidic residues" evidence="9">
    <location>
        <begin position="76"/>
        <end position="85"/>
    </location>
</feature>
<protein>
    <recommendedName>
        <fullName evidence="2">RNA-directed RNA polymerase</fullName>
        <ecNumber evidence="2">2.7.7.48</ecNumber>
    </recommendedName>
</protein>
<feature type="region of interest" description="Disordered" evidence="9">
    <location>
        <begin position="76"/>
        <end position="132"/>
    </location>
</feature>
<evidence type="ECO:0000313" key="13">
    <source>
        <dbReference type="EMBL" id="CAF0883917.1"/>
    </source>
</evidence>
<evidence type="ECO:0000256" key="8">
    <source>
        <dbReference type="ARBA" id="ARBA00048744"/>
    </source>
</evidence>
<evidence type="ECO:0000256" key="2">
    <source>
        <dbReference type="ARBA" id="ARBA00012494"/>
    </source>
</evidence>
<dbReference type="PANTHER" id="PTHR23079">
    <property type="entry name" value="RNA-DEPENDENT RNA POLYMERASE"/>
    <property type="match status" value="1"/>
</dbReference>
<sequence>MADFNDDDNYVTYEGFTAIDSDDPQEDADPNEVRVEDPEENVIFSAVLNREIEQPQQIASEPEETLQFQDDIDEALSDSGIDDETGSLGSNEPNNPPEISIPNVPIGRGRQGKTATDENDRPLPPPKIRDVSEDGFYSKPGRKIHLPVIFSFVILILFGVFELEPETKNIFFSLLIIRKDRANSQWYVCVNIHRIEHRETALIDFQVEFKQISFIVDKVGLGDQGYSHACARFKDLLPDSNKFDLPKEPNYDIWSFGLHNFHVNLPQSIPMNIHKLIPEKFDNESHHPYWFTFKPVPTFSNWNLPKLKVRYPEKQNFPDYLIDRSIYADLAYGALTSIRRFAFDPDFIFRKKTRWSFNFFDERFEIFANQSERLSDDSGWDITQVKYRFPLDIIDRVAVIQLWNDGFTLFLNMKGNVHFLKRNKSSSSSDFFVRQGNRDDKPIPLFSTIRLRIRLKEEGRLAEYFEKDQQNGKTPANNIDDYLKNIIDEGILQIKYLFTKFLEFFDKNHIHVSFGSITSKAMNLNQVLSIRYHVFPTFIKSYSWTMLHNIGFRVLVQLYTCKEFVRQLKDYSTLRYDKETDWEADDRFYRLCLYLHRRTSEYFFLDLDEEIKNGINRYKAQYDQARAKGYWMHRFNENDQSTAYIPSVVLTPTTIKIRPLKLCKLNRILREKRFGRVTHFCLVELRDEAQRMLFPNEFRALRDQILNYLTNGFELTPKLMYTYLHHSQSQVKAKQFWFYHHDETNLSHNDAYIWMGNFDKERVVSKHTARIALCFTSSDETIRIPAETVKYERDIKDSTGDYTFSDGVGQISAALRDKIKHFIDPLDRRRSFSVLQIRYGGCKGTVSVVPQLDDKKYQLIMRDSMNKFISDHDKLEVCKLSAPRTLYLNRQDIILLESRDVPHTNFLAFQNEYHFKLIKALLNPNDSHELLSNKLLPVFKLDKIIRNFNVVEEQFFIKLLVTCIYNVIRELLDRTRVYVSSDKARNMFGIVDEYAVLEEGEVFVQYTRLHEHTLERTERTGDERVILEGNVVITKNPCHHPGDLRVFKAVNRKELHHLVDCVVFPQKGRRPHPNEISGSDLDGDEYVVIWHEYLIPTTENEEAYNYDGQDEPKKMERPIERKDIIDVVMEISEQDCLGSLSNIHLAYADREGVKSDFCKKLAGWISEEVDAAKTGHHPVSSEDLYRYKEDLGNEWPDFMKTRGSRKYYRSKRILGKLYRSAERAAHGWSRAIRQHGNPRYQTLVTELDSTSTNPNEEIRDAEIRSNSFQPLDKYIYHKNYEKYLEPIKRLYGDYRYELLEIISLYRFQDEIDLLCRCESMDASAGGKKGGLEDSAAMEVKNLVQRIRQEFYAEFDERRKKKRCCEEHSVGKRLKIHNCERCSEDKKAKAACAYIYSYERSRRLPPKSNRRVLSFPWLFSEYLIRLKWENRPKDVDDRPNFIIANALALYTEKLVPEFKVFVPNDLTDTDSVIFHYGKKQVAPRTFSTILAASNETKHEVSLLNVCCIEILNDWLIKQKIFGDECIETESKPLVPSSIWQELIVYFITEKYQENVFPSLLSTGQNYISERYTTRIREYSKRWAKDIFYQTELHGMFCKIHDYAIERARATQLMVWAYLDDYILSALQCIGIEKCLSDGWIK</sequence>
<dbReference type="Pfam" id="PF26253">
    <property type="entry name" value="RdRP_head"/>
    <property type="match status" value="1"/>
</dbReference>
<evidence type="ECO:0000256" key="10">
    <source>
        <dbReference type="SAM" id="Phobius"/>
    </source>
</evidence>
<evidence type="ECO:0000256" key="1">
    <source>
        <dbReference type="ARBA" id="ARBA00005762"/>
    </source>
</evidence>
<evidence type="ECO:0000259" key="12">
    <source>
        <dbReference type="Pfam" id="PF26253"/>
    </source>
</evidence>
<keyword evidence="7" id="KW-0943">RNA-mediated gene silencing</keyword>
<feature type="transmembrane region" description="Helical" evidence="10">
    <location>
        <begin position="144"/>
        <end position="161"/>
    </location>
</feature>
<feature type="domain" description="RDRP C-terminal head" evidence="12">
    <location>
        <begin position="1278"/>
        <end position="1433"/>
    </location>
</feature>
<evidence type="ECO:0000256" key="7">
    <source>
        <dbReference type="ARBA" id="ARBA00023158"/>
    </source>
</evidence>
<accession>A0A813YGQ0</accession>
<feature type="compositionally biased region" description="Low complexity" evidence="9">
    <location>
        <begin position="90"/>
        <end position="103"/>
    </location>
</feature>
<dbReference type="GO" id="GO:0003723">
    <property type="term" value="F:RNA binding"/>
    <property type="evidence" value="ECO:0007669"/>
    <property type="project" value="UniProtKB-KW"/>
</dbReference>
<dbReference type="Proteomes" id="UP000663852">
    <property type="component" value="Unassembled WGS sequence"/>
</dbReference>
<evidence type="ECO:0000256" key="5">
    <source>
        <dbReference type="ARBA" id="ARBA00022695"/>
    </source>
</evidence>
<keyword evidence="10" id="KW-0472">Membrane</keyword>
<dbReference type="EMBL" id="CAJNOJ010000029">
    <property type="protein sequence ID" value="CAF0883917.1"/>
    <property type="molecule type" value="Genomic_DNA"/>
</dbReference>
<comment type="similarity">
    <text evidence="1">Belongs to the RdRP family.</text>
</comment>
<dbReference type="PANTHER" id="PTHR23079:SF55">
    <property type="entry name" value="RNA-DIRECTED RNA POLYMERASE"/>
    <property type="match status" value="1"/>
</dbReference>
<evidence type="ECO:0000256" key="3">
    <source>
        <dbReference type="ARBA" id="ARBA00022484"/>
    </source>
</evidence>
<keyword evidence="3" id="KW-0696">RNA-directed RNA polymerase</keyword>
<dbReference type="GO" id="GO:0031380">
    <property type="term" value="C:nuclear RNA-directed RNA polymerase complex"/>
    <property type="evidence" value="ECO:0007669"/>
    <property type="project" value="TreeGrafter"/>
</dbReference>
<keyword evidence="10" id="KW-1133">Transmembrane helix</keyword>
<feature type="region of interest" description="Disordered" evidence="9">
    <location>
        <begin position="1"/>
        <end position="39"/>
    </location>
</feature>
<organism evidence="13 14">
    <name type="scientific">Adineta ricciae</name>
    <name type="common">Rotifer</name>
    <dbReference type="NCBI Taxonomy" id="249248"/>
    <lineage>
        <taxon>Eukaryota</taxon>
        <taxon>Metazoa</taxon>
        <taxon>Spiralia</taxon>
        <taxon>Gnathifera</taxon>
        <taxon>Rotifera</taxon>
        <taxon>Eurotatoria</taxon>
        <taxon>Bdelloidea</taxon>
        <taxon>Adinetida</taxon>
        <taxon>Adinetidae</taxon>
        <taxon>Adineta</taxon>
    </lineage>
</organism>
<keyword evidence="10" id="KW-0812">Transmembrane</keyword>
<evidence type="ECO:0000313" key="14">
    <source>
        <dbReference type="Proteomes" id="UP000663852"/>
    </source>
</evidence>
<reference evidence="13" key="1">
    <citation type="submission" date="2021-02" db="EMBL/GenBank/DDBJ databases">
        <authorList>
            <person name="Nowell W R."/>
        </authorList>
    </citation>
    <scope>NUCLEOTIDE SEQUENCE</scope>
</reference>
<feature type="domain" description="RDRP core" evidence="11">
    <location>
        <begin position="650"/>
        <end position="1220"/>
    </location>
</feature>
<dbReference type="GO" id="GO:0003968">
    <property type="term" value="F:RNA-directed RNA polymerase activity"/>
    <property type="evidence" value="ECO:0007669"/>
    <property type="project" value="UniProtKB-KW"/>
</dbReference>
<feature type="compositionally biased region" description="Acidic residues" evidence="9">
    <location>
        <begin position="20"/>
        <end position="30"/>
    </location>
</feature>
<evidence type="ECO:0000259" key="11">
    <source>
        <dbReference type="Pfam" id="PF05183"/>
    </source>
</evidence>
<evidence type="ECO:0000256" key="9">
    <source>
        <dbReference type="SAM" id="MobiDB-lite"/>
    </source>
</evidence>
<gene>
    <name evidence="13" type="ORF">EDS130_LOCUS8935</name>
</gene>
<keyword evidence="5" id="KW-0548">Nucleotidyltransferase</keyword>
<evidence type="ECO:0000256" key="4">
    <source>
        <dbReference type="ARBA" id="ARBA00022679"/>
    </source>
</evidence>
<proteinExistence type="inferred from homology"/>
<evidence type="ECO:0000256" key="6">
    <source>
        <dbReference type="ARBA" id="ARBA00022884"/>
    </source>
</evidence>